<dbReference type="EMBL" id="CP151087">
    <property type="protein sequence ID" value="WZN55426.1"/>
    <property type="molecule type" value="Genomic_DNA"/>
</dbReference>
<proteinExistence type="predicted"/>
<dbReference type="Proteomes" id="UP001485301">
    <property type="component" value="Chromosome"/>
</dbReference>
<evidence type="ECO:0000313" key="1">
    <source>
        <dbReference type="EMBL" id="WZN55426.1"/>
    </source>
</evidence>
<reference evidence="1" key="1">
    <citation type="submission" date="2024-04" db="EMBL/GenBank/DDBJ databases">
        <title>Complete genome sequence of Sphingobacterium thalpophiium BAA-1094.</title>
        <authorList>
            <person name="Adaikpoh B.I."/>
        </authorList>
    </citation>
    <scope>NUCLEOTIDE SEQUENCE</scope>
    <source>
        <strain evidence="1">BAA-1094</strain>
    </source>
</reference>
<evidence type="ECO:0000313" key="2">
    <source>
        <dbReference type="Proteomes" id="UP001485301"/>
    </source>
</evidence>
<accession>A0ACD5C0U9</accession>
<protein>
    <submittedName>
        <fullName evidence="1">LamG domain-containing protein</fullName>
    </submittedName>
</protein>
<keyword evidence="2" id="KW-1185">Reference proteome</keyword>
<name>A0ACD5C0U9_9SPHI</name>
<organism evidence="1 2">
    <name type="scientific">Sphingobacterium thalpophilum</name>
    <dbReference type="NCBI Taxonomy" id="259"/>
    <lineage>
        <taxon>Bacteria</taxon>
        <taxon>Pseudomonadati</taxon>
        <taxon>Bacteroidota</taxon>
        <taxon>Sphingobacteriia</taxon>
        <taxon>Sphingobacteriales</taxon>
        <taxon>Sphingobacteriaceae</taxon>
        <taxon>Sphingobacterium</taxon>
    </lineage>
</organism>
<gene>
    <name evidence="1" type="ORF">AACH28_22815</name>
</gene>
<sequence length="353" mass="39814">MKWIKNKLLLIFCGTLLFTACVQEKQGPMELDLSCLNNYLDTMQILLDTAKIGEVDGTYPKANAIELEQALGHLKEGISKAKAGYFVLPFEVNSFCIDASKAIQTFRNSYQETLSSGTVGELQVFGIDKKGYIDFGESNLFSSSRQFTVESWIKYDPGFFEFAIGDFVATFSHDGKGVKQGWMVNFMGSNLRMTLGMGPQQDRVLEWGAAYPTNYGQWNHLVAVYDESLASDQLKMYINGKLLFSKSNDIKDPAGVLQKYQPNSRNLKMWAFVEPEDNNRGMTGYIKKFRLWSSAKSAVEIDQLMTAEVSGTESDLICAWDFVKVPENSQSIPDKTNKFHAKIVGQHKWHKIK</sequence>